<accession>A0ABY5Q8S7</accession>
<organism evidence="2 3">
    <name type="scientific">Streptomyces yangpuensis</name>
    <dbReference type="NCBI Taxonomy" id="1648182"/>
    <lineage>
        <taxon>Bacteria</taxon>
        <taxon>Bacillati</taxon>
        <taxon>Actinomycetota</taxon>
        <taxon>Actinomycetes</taxon>
        <taxon>Kitasatosporales</taxon>
        <taxon>Streptomycetaceae</taxon>
        <taxon>Streptomyces</taxon>
    </lineage>
</organism>
<dbReference type="GeneID" id="95578868"/>
<geneLocation type="plasmid" evidence="2 3">
    <name>psa3239</name>
</geneLocation>
<feature type="compositionally biased region" description="Basic and acidic residues" evidence="1">
    <location>
        <begin position="24"/>
        <end position="43"/>
    </location>
</feature>
<feature type="compositionally biased region" description="Basic and acidic residues" evidence="1">
    <location>
        <begin position="8"/>
        <end position="17"/>
    </location>
</feature>
<reference evidence="2" key="1">
    <citation type="submission" date="2022-08" db="EMBL/GenBank/DDBJ databases">
        <authorList>
            <person name="Tian L."/>
        </authorList>
    </citation>
    <scope>NUCLEOTIDE SEQUENCE</scope>
    <source>
        <strain evidence="2">CM253</strain>
        <plasmid evidence="2">psa3239</plasmid>
    </source>
</reference>
<name>A0ABY5Q8S7_9ACTN</name>
<gene>
    <name evidence="2" type="ORF">NRK68_35605</name>
</gene>
<dbReference type="EMBL" id="CP102516">
    <property type="protein sequence ID" value="UUY52585.1"/>
    <property type="molecule type" value="Genomic_DNA"/>
</dbReference>
<dbReference type="Proteomes" id="UP001057738">
    <property type="component" value="Plasmid psa3239"/>
</dbReference>
<keyword evidence="2" id="KW-0614">Plasmid</keyword>
<evidence type="ECO:0000313" key="2">
    <source>
        <dbReference type="EMBL" id="UUY52585.1"/>
    </source>
</evidence>
<feature type="region of interest" description="Disordered" evidence="1">
    <location>
        <begin position="1"/>
        <end position="43"/>
    </location>
</feature>
<sequence>MTGTVVRVLRDTADDTAGRPGCPARREADREADQEADRERSPRLLRAVDDAVAVRAGTAGERPESERLVLHGVAGLPCPSHGYPRP</sequence>
<proteinExistence type="predicted"/>
<evidence type="ECO:0000256" key="1">
    <source>
        <dbReference type="SAM" id="MobiDB-lite"/>
    </source>
</evidence>
<dbReference type="RefSeq" id="WP_257858309.1">
    <property type="nucleotide sequence ID" value="NZ_CP102516.1"/>
</dbReference>
<evidence type="ECO:0000313" key="3">
    <source>
        <dbReference type="Proteomes" id="UP001057738"/>
    </source>
</evidence>
<keyword evidence="3" id="KW-1185">Reference proteome</keyword>
<protein>
    <submittedName>
        <fullName evidence="2">Uncharacterized protein</fullName>
    </submittedName>
</protein>